<keyword evidence="2" id="KW-1185">Reference proteome</keyword>
<evidence type="ECO:0000313" key="1">
    <source>
        <dbReference type="EMBL" id="NGO81306.1"/>
    </source>
</evidence>
<sequence>MTSRLDDDHMWGETTATEILLTTAAPRIRYRQFGAAHEREHGADWLWCWVDRDGTTFCFLVQAKILKSRGKRWSVDFTYRTAGDERTQISKLLTASDRFDAAAGYVLYCGDAQYRATLECDLPHQDVLCRDRDRAGVSAVSALVADNAVIFQGKGAGVAAFHAAVPVEDITGPDATDPPIVGLSRGLPEDLAHFFQQPQRGARRVAKEIVRPVHWIRVRQFSPATLERSALNTGALFPELPADQGHFPVPYLQHVLRGLRTEIPDYVRDVLDGRTPPAWVTHHLAGIVVITDADAAPGHEVAS</sequence>
<dbReference type="RefSeq" id="WP_165336706.1">
    <property type="nucleotide sequence ID" value="NZ_JAAKZW010000307.1"/>
</dbReference>
<dbReference type="AlphaFoldDB" id="A0A6G4XUP4"/>
<dbReference type="Proteomes" id="UP000481109">
    <property type="component" value="Unassembled WGS sequence"/>
</dbReference>
<name>A0A6G4XUP4_9ACTN</name>
<proteinExistence type="predicted"/>
<comment type="caution">
    <text evidence="1">The sequence shown here is derived from an EMBL/GenBank/DDBJ whole genome shotgun (WGS) entry which is preliminary data.</text>
</comment>
<protein>
    <submittedName>
        <fullName evidence="1">Uncharacterized protein</fullName>
    </submittedName>
</protein>
<evidence type="ECO:0000313" key="2">
    <source>
        <dbReference type="Proteomes" id="UP000481109"/>
    </source>
</evidence>
<reference evidence="1 2" key="1">
    <citation type="submission" date="2020-02" db="EMBL/GenBank/DDBJ databases">
        <title>Whole-genome analyses of novel actinobacteria.</title>
        <authorList>
            <person name="Sahin N."/>
            <person name="Tokatli A."/>
        </authorList>
    </citation>
    <scope>NUCLEOTIDE SEQUENCE [LARGE SCALE GENOMIC DNA]</scope>
    <source>
        <strain evidence="1 2">YC504</strain>
    </source>
</reference>
<dbReference type="EMBL" id="JAAKZW010000307">
    <property type="protein sequence ID" value="NGO81306.1"/>
    <property type="molecule type" value="Genomic_DNA"/>
</dbReference>
<organism evidence="1 2">
    <name type="scientific">Streptomyces mesophilus</name>
    <dbReference type="NCBI Taxonomy" id="1775132"/>
    <lineage>
        <taxon>Bacteria</taxon>
        <taxon>Bacillati</taxon>
        <taxon>Actinomycetota</taxon>
        <taxon>Actinomycetes</taxon>
        <taxon>Kitasatosporales</taxon>
        <taxon>Streptomycetaceae</taxon>
        <taxon>Streptomyces</taxon>
    </lineage>
</organism>
<accession>A0A6G4XUP4</accession>
<gene>
    <name evidence="1" type="ORF">G6045_37430</name>
</gene>